<evidence type="ECO:0000313" key="2">
    <source>
        <dbReference type="EMBL" id="SHF15115.1"/>
    </source>
</evidence>
<dbReference type="Proteomes" id="UP000184287">
    <property type="component" value="Unassembled WGS sequence"/>
</dbReference>
<keyword evidence="3" id="KW-1185">Reference proteome</keyword>
<dbReference type="AlphaFoldDB" id="A0A1M4ZAV3"/>
<protein>
    <submittedName>
        <fullName evidence="2">Uncharacterized protein</fullName>
    </submittedName>
</protein>
<reference evidence="3" key="1">
    <citation type="submission" date="2016-11" db="EMBL/GenBank/DDBJ databases">
        <authorList>
            <person name="Varghese N."/>
            <person name="Submissions S."/>
        </authorList>
    </citation>
    <scope>NUCLEOTIDE SEQUENCE [LARGE SCALE GENOMIC DNA]</scope>
    <source>
        <strain evidence="3">DSM 16990</strain>
    </source>
</reference>
<feature type="chain" id="PRO_5012702665" evidence="1">
    <location>
        <begin position="19"/>
        <end position="198"/>
    </location>
</feature>
<evidence type="ECO:0000313" key="3">
    <source>
        <dbReference type="Proteomes" id="UP000184287"/>
    </source>
</evidence>
<name>A0A1M4ZAV3_9SPHI</name>
<dbReference type="EMBL" id="FQUQ01000002">
    <property type="protein sequence ID" value="SHF15115.1"/>
    <property type="molecule type" value="Genomic_DNA"/>
</dbReference>
<dbReference type="RefSeq" id="WP_073230034.1">
    <property type="nucleotide sequence ID" value="NZ_FQUQ01000002.1"/>
</dbReference>
<accession>A0A1M4ZAV3</accession>
<proteinExistence type="predicted"/>
<feature type="signal peptide" evidence="1">
    <location>
        <begin position="1"/>
        <end position="18"/>
    </location>
</feature>
<organism evidence="2 3">
    <name type="scientific">Pedobacter caeni</name>
    <dbReference type="NCBI Taxonomy" id="288992"/>
    <lineage>
        <taxon>Bacteria</taxon>
        <taxon>Pseudomonadati</taxon>
        <taxon>Bacteroidota</taxon>
        <taxon>Sphingobacteriia</taxon>
        <taxon>Sphingobacteriales</taxon>
        <taxon>Sphingobacteriaceae</taxon>
        <taxon>Pedobacter</taxon>
    </lineage>
</organism>
<sequence>MKAFLIVALCSFTINTFAQLKSTSANKTDTIRVSYDNATKSPDHTSPNYIHTNPPVQCYIDNIHVGEIADISYLNPDEILTFDVDKKSSKILITTKKPGNFKFLTLQEVKNKYVKSSNPIALYLIDDKLIKDSHQKIDEKYILSIQVSASDSFASFKNTQMKFDIIKITTRSKENLKKASTIMIRGNSLSSVIPNKKS</sequence>
<evidence type="ECO:0000256" key="1">
    <source>
        <dbReference type="SAM" id="SignalP"/>
    </source>
</evidence>
<gene>
    <name evidence="2" type="ORF">SAMN04488522_102255</name>
</gene>
<keyword evidence="1" id="KW-0732">Signal</keyword>
<dbReference type="OrthoDB" id="762406at2"/>